<keyword evidence="2" id="KW-1185">Reference proteome</keyword>
<evidence type="ECO:0000313" key="2">
    <source>
        <dbReference type="Proteomes" id="UP001152888"/>
    </source>
</evidence>
<evidence type="ECO:0000313" key="1">
    <source>
        <dbReference type="EMBL" id="CAH1959854.1"/>
    </source>
</evidence>
<dbReference type="AlphaFoldDB" id="A0A9P0P040"/>
<comment type="caution">
    <text evidence="1">The sequence shown here is derived from an EMBL/GenBank/DDBJ whole genome shotgun (WGS) entry which is preliminary data.</text>
</comment>
<protein>
    <submittedName>
        <fullName evidence="1">Uncharacterized protein</fullName>
    </submittedName>
</protein>
<proteinExistence type="predicted"/>
<dbReference type="EMBL" id="CAKOFQ010006685">
    <property type="protein sequence ID" value="CAH1959854.1"/>
    <property type="molecule type" value="Genomic_DNA"/>
</dbReference>
<organism evidence="1 2">
    <name type="scientific">Acanthoscelides obtectus</name>
    <name type="common">Bean weevil</name>
    <name type="synonym">Bruchus obtectus</name>
    <dbReference type="NCBI Taxonomy" id="200917"/>
    <lineage>
        <taxon>Eukaryota</taxon>
        <taxon>Metazoa</taxon>
        <taxon>Ecdysozoa</taxon>
        <taxon>Arthropoda</taxon>
        <taxon>Hexapoda</taxon>
        <taxon>Insecta</taxon>
        <taxon>Pterygota</taxon>
        <taxon>Neoptera</taxon>
        <taxon>Endopterygota</taxon>
        <taxon>Coleoptera</taxon>
        <taxon>Polyphaga</taxon>
        <taxon>Cucujiformia</taxon>
        <taxon>Chrysomeloidea</taxon>
        <taxon>Chrysomelidae</taxon>
        <taxon>Bruchinae</taxon>
        <taxon>Bruchini</taxon>
        <taxon>Acanthoscelides</taxon>
    </lineage>
</organism>
<accession>A0A9P0P040</accession>
<name>A0A9P0P040_ACAOB</name>
<gene>
    <name evidence="1" type="ORF">ACAOBT_LOCUS3412</name>
</gene>
<reference evidence="1" key="1">
    <citation type="submission" date="2022-03" db="EMBL/GenBank/DDBJ databases">
        <authorList>
            <person name="Sayadi A."/>
        </authorList>
    </citation>
    <scope>NUCLEOTIDE SEQUENCE</scope>
</reference>
<dbReference type="Proteomes" id="UP001152888">
    <property type="component" value="Unassembled WGS sequence"/>
</dbReference>
<sequence length="128" mass="14980">MSLQIDELQSHHNNSETIVSTFCSLPRPVVIRPRWIFASSVRRDGRLSVSVYTVLRNYRGFILPPDINNHKRIQRSKRVTIKNKEEKTNVRLVKKLGKNLVIKKVAIRKSRLFDELAREDKDSCRNVL</sequence>